<evidence type="ECO:0000259" key="16">
    <source>
        <dbReference type="Pfam" id="PF00703"/>
    </source>
</evidence>
<dbReference type="InterPro" id="IPR017853">
    <property type="entry name" value="GH"/>
</dbReference>
<dbReference type="SUPFAM" id="SSF49303">
    <property type="entry name" value="beta-Galactosidase/glucuronidase domain"/>
    <property type="match status" value="3"/>
</dbReference>
<dbReference type="EMBL" id="BMXP01000003">
    <property type="protein sequence ID" value="GGW84779.1"/>
    <property type="molecule type" value="Genomic_DNA"/>
</dbReference>
<evidence type="ECO:0000256" key="6">
    <source>
        <dbReference type="ARBA" id="ARBA00012754"/>
    </source>
</evidence>
<dbReference type="GO" id="GO:0004567">
    <property type="term" value="F:beta-mannosidase activity"/>
    <property type="evidence" value="ECO:0007669"/>
    <property type="project" value="UniProtKB-EC"/>
</dbReference>
<dbReference type="Pfam" id="PF22666">
    <property type="entry name" value="Glyco_hydro_2_N2"/>
    <property type="match status" value="1"/>
</dbReference>
<dbReference type="InterPro" id="IPR008979">
    <property type="entry name" value="Galactose-bd-like_sf"/>
</dbReference>
<evidence type="ECO:0000313" key="20">
    <source>
        <dbReference type="EMBL" id="GGW84779.1"/>
    </source>
</evidence>
<dbReference type="FunFam" id="2.60.120.260:FF:000060">
    <property type="entry name" value="Probable beta-mannosidase"/>
    <property type="match status" value="1"/>
</dbReference>
<dbReference type="Proteomes" id="UP000631300">
    <property type="component" value="Unassembled WGS sequence"/>
</dbReference>
<dbReference type="FunFam" id="3.20.20.80:FF:000050">
    <property type="entry name" value="Beta-mannosidase B"/>
    <property type="match status" value="1"/>
</dbReference>
<dbReference type="Pfam" id="PF17786">
    <property type="entry name" value="Mannosidase_ig"/>
    <property type="match status" value="1"/>
</dbReference>
<dbReference type="SUPFAM" id="SSF49785">
    <property type="entry name" value="Galactose-binding domain-like"/>
    <property type="match status" value="1"/>
</dbReference>
<evidence type="ECO:0000256" key="15">
    <source>
        <dbReference type="ARBA" id="ARBA00041614"/>
    </source>
</evidence>
<dbReference type="InterPro" id="IPR050887">
    <property type="entry name" value="Beta-mannosidase_GH2"/>
</dbReference>
<proteinExistence type="inferred from homology"/>
<protein>
    <recommendedName>
        <fullName evidence="14">Beta-mannosidase B</fullName>
        <ecNumber evidence="6">3.2.1.25</ecNumber>
    </recommendedName>
    <alternativeName>
        <fullName evidence="15">Mannanase B</fullName>
    </alternativeName>
</protein>
<dbReference type="PANTHER" id="PTHR43730:SF1">
    <property type="entry name" value="BETA-MANNOSIDASE"/>
    <property type="match status" value="1"/>
</dbReference>
<evidence type="ECO:0000256" key="13">
    <source>
        <dbReference type="ARBA" id="ARBA00038429"/>
    </source>
</evidence>
<feature type="domain" description="Beta-mannosidase Ig-fold" evidence="17">
    <location>
        <begin position="759"/>
        <end position="819"/>
    </location>
</feature>
<evidence type="ECO:0000256" key="1">
    <source>
        <dbReference type="ARBA" id="ARBA00000829"/>
    </source>
</evidence>
<dbReference type="InterPro" id="IPR006102">
    <property type="entry name" value="Ig-like_GH2"/>
</dbReference>
<dbReference type="GO" id="GO:0005975">
    <property type="term" value="P:carbohydrate metabolic process"/>
    <property type="evidence" value="ECO:0007669"/>
    <property type="project" value="InterPro"/>
</dbReference>
<comment type="subunit">
    <text evidence="5">Homodimer.</text>
</comment>
<feature type="domain" description="Glycoside hydrolase family 2 immunoglobulin-like beta-sandwich" evidence="16">
    <location>
        <begin position="201"/>
        <end position="306"/>
    </location>
</feature>
<keyword evidence="12" id="KW-0326">Glycosidase</keyword>
<organism evidence="20 21">
    <name type="scientific">Alteromonas halophila</name>
    <dbReference type="NCBI Taxonomy" id="516698"/>
    <lineage>
        <taxon>Bacteria</taxon>
        <taxon>Pseudomonadati</taxon>
        <taxon>Pseudomonadota</taxon>
        <taxon>Gammaproteobacteria</taxon>
        <taxon>Alteromonadales</taxon>
        <taxon>Alteromonadaceae</taxon>
        <taxon>Alteromonas/Salinimonas group</taxon>
        <taxon>Alteromonas</taxon>
    </lineage>
</organism>
<dbReference type="InterPro" id="IPR041447">
    <property type="entry name" value="Mannosidase_ig"/>
</dbReference>
<reference evidence="20" key="2">
    <citation type="submission" date="2020-09" db="EMBL/GenBank/DDBJ databases">
        <authorList>
            <person name="Sun Q."/>
            <person name="Kim S."/>
        </authorList>
    </citation>
    <scope>NUCLEOTIDE SEQUENCE</scope>
    <source>
        <strain evidence="20">KCTC 22164</strain>
    </source>
</reference>
<reference evidence="20" key="1">
    <citation type="journal article" date="2014" name="Int. J. Syst. Evol. Microbiol.">
        <title>Complete genome sequence of Corynebacterium casei LMG S-19264T (=DSM 44701T), isolated from a smear-ripened cheese.</title>
        <authorList>
            <consortium name="US DOE Joint Genome Institute (JGI-PGF)"/>
            <person name="Walter F."/>
            <person name="Albersmeier A."/>
            <person name="Kalinowski J."/>
            <person name="Ruckert C."/>
        </authorList>
    </citation>
    <scope>NUCLEOTIDE SEQUENCE</scope>
    <source>
        <strain evidence="20">KCTC 22164</strain>
    </source>
</reference>
<evidence type="ECO:0000259" key="18">
    <source>
        <dbReference type="Pfam" id="PF17786"/>
    </source>
</evidence>
<dbReference type="Gene3D" id="3.20.20.80">
    <property type="entry name" value="Glycosidases"/>
    <property type="match status" value="1"/>
</dbReference>
<comment type="catalytic activity">
    <reaction evidence="1">
        <text>Hydrolysis of terminal, non-reducing beta-D-mannose residues in beta-D-mannosides.</text>
        <dbReference type="EC" id="3.2.1.25"/>
    </reaction>
</comment>
<dbReference type="Gene3D" id="2.60.120.260">
    <property type="entry name" value="Galactose-binding domain-like"/>
    <property type="match status" value="1"/>
</dbReference>
<keyword evidence="11" id="KW-0458">Lysosome</keyword>
<evidence type="ECO:0000256" key="5">
    <source>
        <dbReference type="ARBA" id="ARBA00011738"/>
    </source>
</evidence>
<evidence type="ECO:0000256" key="10">
    <source>
        <dbReference type="ARBA" id="ARBA00023180"/>
    </source>
</evidence>
<evidence type="ECO:0000256" key="8">
    <source>
        <dbReference type="ARBA" id="ARBA00022729"/>
    </source>
</evidence>
<evidence type="ECO:0000259" key="19">
    <source>
        <dbReference type="Pfam" id="PF22666"/>
    </source>
</evidence>
<gene>
    <name evidence="20" type="ORF">GCM10007391_18180</name>
</gene>
<keyword evidence="21" id="KW-1185">Reference proteome</keyword>
<comment type="similarity">
    <text evidence="13">Belongs to the glycosyl hydrolase 2 family. Beta-mannosidase B subfamily.</text>
</comment>
<dbReference type="InterPro" id="IPR036156">
    <property type="entry name" value="Beta-gal/glucu_dom_sf"/>
</dbReference>
<dbReference type="PANTHER" id="PTHR43730">
    <property type="entry name" value="BETA-MANNOSIDASE"/>
    <property type="match status" value="1"/>
</dbReference>
<feature type="domain" description="Mannosidase Ig/CBM-like" evidence="18">
    <location>
        <begin position="664"/>
        <end position="751"/>
    </location>
</feature>
<keyword evidence="8" id="KW-0732">Signal</keyword>
<evidence type="ECO:0000256" key="9">
    <source>
        <dbReference type="ARBA" id="ARBA00022801"/>
    </source>
</evidence>
<evidence type="ECO:0000256" key="2">
    <source>
        <dbReference type="ARBA" id="ARBA00004371"/>
    </source>
</evidence>
<dbReference type="InterPro" id="IPR041625">
    <property type="entry name" value="Beta-mannosidase_Ig"/>
</dbReference>
<comment type="caution">
    <text evidence="20">The sequence shown here is derived from an EMBL/GenBank/DDBJ whole genome shotgun (WGS) entry which is preliminary data.</text>
</comment>
<evidence type="ECO:0000256" key="3">
    <source>
        <dbReference type="ARBA" id="ARBA00004613"/>
    </source>
</evidence>
<accession>A0A918JLC6</accession>
<dbReference type="RefSeq" id="WP_189405581.1">
    <property type="nucleotide sequence ID" value="NZ_BMXP01000003.1"/>
</dbReference>
<evidence type="ECO:0000256" key="4">
    <source>
        <dbReference type="ARBA" id="ARBA00004740"/>
    </source>
</evidence>
<evidence type="ECO:0000256" key="7">
    <source>
        <dbReference type="ARBA" id="ARBA00022525"/>
    </source>
</evidence>
<keyword evidence="9" id="KW-0378">Hydrolase</keyword>
<sequence length="842" mass="96339">MALHYNPEIRLSQPLNGAWQFRQASQTSWLPATVPGCNFTDLEANGVIDDPFYRDNESRVQWVEREDWIYRRTFSLNPELAEYDDIQLVADGLDTYCDILLNGTRIGTGENMFIGQRISCKPWLVEGENTLEIYFHSPITQTRPRFEQAGFAYPAENDKSEDKLSVYNRKAPCHFGWDWGPRFVTSGIFRDIYLQGVHNIRIQDVAVRQCALSDERARLRLDIAIAGKVGESVAVSVECAQTDVQIPAETVTLTSEEQTHALFLDIPNPRRWWPNGLGEAFLYHFSVSLSQQGHTLDTCSQSAGLRTVEVVSEPDSFGQAFYLKVNGHDVFMKGANYIPADSFVHRVTPARQEALIHSAASANMNMLRVWGGGLYQDDHFYDLADQYGMLIWQDFMFACSLYPGDDAFLTNVMNEADAVIRRLRNHPCIALWCGNNEVDMAIKHWQWPEKFDYSEALYQRLKADYMTLFDDILPGKVEEHDSGRFYLRSSPIGFWEDDEDHIGNHHYWGVWHGEEPFSEYQRRVPRFMSEYGFQSFPMPASFDRFTLPQDQHLDSEVLAVHQKHPRGNRLISQYMQGTYPQPQSFADLVYLSQVQQALGLKLAFDAHREARPFCMGTLYWQLNDTWPAASWAGIDYYGKWKALHYQARRSFAPLHLILSQDEETVSVTVTNDTLRSCVLTCTYRLCTLSGDTLHGDEAVLTLEPNALQCWQHIDCSEALRTVDKTELALVAQMFDSEGELVDETVHYFASPVEQPLAPHQLDMQTDIVDNELIVTLHSTVWLRQVYLEVNAENLNFDDNFFDLRPAQTKVVRLALTEAECRNPAPVIASLRSTSVNACQLEP</sequence>
<comment type="pathway">
    <text evidence="4">Glycan metabolism; N-glycan degradation.</text>
</comment>
<dbReference type="EC" id="3.2.1.25" evidence="6"/>
<evidence type="ECO:0000256" key="14">
    <source>
        <dbReference type="ARBA" id="ARBA00041069"/>
    </source>
</evidence>
<dbReference type="Pfam" id="PF00703">
    <property type="entry name" value="Glyco_hydro_2"/>
    <property type="match status" value="1"/>
</dbReference>
<evidence type="ECO:0000256" key="12">
    <source>
        <dbReference type="ARBA" id="ARBA00023295"/>
    </source>
</evidence>
<keyword evidence="7" id="KW-0964">Secreted</keyword>
<keyword evidence="10" id="KW-0325">Glycoprotein</keyword>
<dbReference type="GO" id="GO:0005764">
    <property type="term" value="C:lysosome"/>
    <property type="evidence" value="ECO:0007669"/>
    <property type="project" value="UniProtKB-SubCell"/>
</dbReference>
<dbReference type="Pfam" id="PF17753">
    <property type="entry name" value="Ig_mannosidase"/>
    <property type="match status" value="1"/>
</dbReference>
<dbReference type="SUPFAM" id="SSF51445">
    <property type="entry name" value="(Trans)glycosidases"/>
    <property type="match status" value="1"/>
</dbReference>
<dbReference type="Gene3D" id="2.60.40.10">
    <property type="entry name" value="Immunoglobulins"/>
    <property type="match status" value="3"/>
</dbReference>
<dbReference type="InterPro" id="IPR013783">
    <property type="entry name" value="Ig-like_fold"/>
</dbReference>
<dbReference type="AlphaFoldDB" id="A0A918JLC6"/>
<dbReference type="GO" id="GO:0005576">
    <property type="term" value="C:extracellular region"/>
    <property type="evidence" value="ECO:0007669"/>
    <property type="project" value="UniProtKB-SubCell"/>
</dbReference>
<name>A0A918JLC6_9ALTE</name>
<evidence type="ECO:0000256" key="11">
    <source>
        <dbReference type="ARBA" id="ARBA00023228"/>
    </source>
</evidence>
<dbReference type="InterPro" id="IPR054593">
    <property type="entry name" value="Beta-mannosidase-like_N2"/>
</dbReference>
<evidence type="ECO:0000259" key="17">
    <source>
        <dbReference type="Pfam" id="PF17753"/>
    </source>
</evidence>
<evidence type="ECO:0000313" key="21">
    <source>
        <dbReference type="Proteomes" id="UP000631300"/>
    </source>
</evidence>
<dbReference type="GO" id="GO:0006516">
    <property type="term" value="P:glycoprotein catabolic process"/>
    <property type="evidence" value="ECO:0007669"/>
    <property type="project" value="TreeGrafter"/>
</dbReference>
<feature type="domain" description="Beta-mannosidase-like galactose-binding" evidence="19">
    <location>
        <begin position="19"/>
        <end position="190"/>
    </location>
</feature>
<comment type="subcellular location">
    <subcellularLocation>
        <location evidence="2">Lysosome</location>
    </subcellularLocation>
    <subcellularLocation>
        <location evidence="3">Secreted</location>
    </subcellularLocation>
</comment>